<name>A0A1I4EQU3_9FIRM</name>
<feature type="binding site" evidence="7">
    <location>
        <position position="98"/>
    </location>
    <ligand>
        <name>Zn(2+)</name>
        <dbReference type="ChEBI" id="CHEBI:29105"/>
    </ligand>
</feature>
<dbReference type="PANTHER" id="PTHR33202">
    <property type="entry name" value="ZINC UPTAKE REGULATION PROTEIN"/>
    <property type="match status" value="1"/>
</dbReference>
<dbReference type="InterPro" id="IPR036388">
    <property type="entry name" value="WH-like_DNA-bd_sf"/>
</dbReference>
<comment type="similarity">
    <text evidence="1">Belongs to the Fur family.</text>
</comment>
<reference evidence="9 10" key="1">
    <citation type="submission" date="2016-10" db="EMBL/GenBank/DDBJ databases">
        <authorList>
            <person name="de Groot N.N."/>
        </authorList>
    </citation>
    <scope>NUCLEOTIDE SEQUENCE [LARGE SCALE GENOMIC DNA]</scope>
    <source>
        <strain evidence="9 10">ATCC 51327</strain>
    </source>
</reference>
<evidence type="ECO:0000256" key="2">
    <source>
        <dbReference type="ARBA" id="ARBA00022491"/>
    </source>
</evidence>
<keyword evidence="7" id="KW-0479">Metal-binding</keyword>
<keyword evidence="2" id="KW-0678">Repressor</keyword>
<feature type="binding site" evidence="7">
    <location>
        <position position="141"/>
    </location>
    <ligand>
        <name>Zn(2+)</name>
        <dbReference type="ChEBI" id="CHEBI:29105"/>
    </ligand>
</feature>
<feature type="binding site" evidence="7">
    <location>
        <position position="101"/>
    </location>
    <ligand>
        <name>Zn(2+)</name>
        <dbReference type="ChEBI" id="CHEBI:29105"/>
    </ligand>
</feature>
<keyword evidence="8" id="KW-0408">Iron</keyword>
<evidence type="ECO:0000256" key="6">
    <source>
        <dbReference type="ARBA" id="ARBA00023163"/>
    </source>
</evidence>
<comment type="cofactor">
    <cofactor evidence="7">
        <name>Zn(2+)</name>
        <dbReference type="ChEBI" id="CHEBI:29105"/>
    </cofactor>
    <text evidence="7">Binds 1 zinc ion per subunit.</text>
</comment>
<dbReference type="GO" id="GO:0008270">
    <property type="term" value="F:zinc ion binding"/>
    <property type="evidence" value="ECO:0007669"/>
    <property type="project" value="TreeGrafter"/>
</dbReference>
<dbReference type="Gene3D" id="3.30.1490.190">
    <property type="match status" value="1"/>
</dbReference>
<dbReference type="PANTHER" id="PTHR33202:SF7">
    <property type="entry name" value="FERRIC UPTAKE REGULATION PROTEIN"/>
    <property type="match status" value="1"/>
</dbReference>
<keyword evidence="5" id="KW-0238">DNA-binding</keyword>
<dbReference type="OrthoDB" id="8659436at2"/>
<dbReference type="CDD" id="cd07153">
    <property type="entry name" value="Fur_like"/>
    <property type="match status" value="1"/>
</dbReference>
<dbReference type="AlphaFoldDB" id="A0A1I4EQU3"/>
<evidence type="ECO:0000313" key="10">
    <source>
        <dbReference type="Proteomes" id="UP000199006"/>
    </source>
</evidence>
<dbReference type="SUPFAM" id="SSF46785">
    <property type="entry name" value="Winged helix' DNA-binding domain"/>
    <property type="match status" value="1"/>
</dbReference>
<evidence type="ECO:0000256" key="1">
    <source>
        <dbReference type="ARBA" id="ARBA00007957"/>
    </source>
</evidence>
<dbReference type="EMBL" id="FOTI01000001">
    <property type="protein sequence ID" value="SFL08105.1"/>
    <property type="molecule type" value="Genomic_DNA"/>
</dbReference>
<gene>
    <name evidence="9" type="ORF">SAMN02983006_00104</name>
</gene>
<evidence type="ECO:0000256" key="4">
    <source>
        <dbReference type="ARBA" id="ARBA00023015"/>
    </source>
</evidence>
<dbReference type="InterPro" id="IPR002481">
    <property type="entry name" value="FUR"/>
</dbReference>
<comment type="cofactor">
    <cofactor evidence="8">
        <name>Mn(2+)</name>
        <dbReference type="ChEBI" id="CHEBI:29035"/>
    </cofactor>
    <cofactor evidence="8">
        <name>Fe(2+)</name>
        <dbReference type="ChEBI" id="CHEBI:29033"/>
    </cofactor>
    <text evidence="8">Binds 1 Mn(2+) or Fe(2+) ion per subunit.</text>
</comment>
<dbReference type="InterPro" id="IPR043135">
    <property type="entry name" value="Fur_C"/>
</dbReference>
<dbReference type="Pfam" id="PF01475">
    <property type="entry name" value="FUR"/>
    <property type="match status" value="1"/>
</dbReference>
<evidence type="ECO:0000313" key="9">
    <source>
        <dbReference type="EMBL" id="SFL08105.1"/>
    </source>
</evidence>
<dbReference type="Proteomes" id="UP000199006">
    <property type="component" value="Unassembled WGS sequence"/>
</dbReference>
<dbReference type="Gene3D" id="1.10.10.10">
    <property type="entry name" value="Winged helix-like DNA-binding domain superfamily/Winged helix DNA-binding domain"/>
    <property type="match status" value="1"/>
</dbReference>
<evidence type="ECO:0000256" key="5">
    <source>
        <dbReference type="ARBA" id="ARBA00023125"/>
    </source>
</evidence>
<evidence type="ECO:0000256" key="7">
    <source>
        <dbReference type="PIRSR" id="PIRSR602481-1"/>
    </source>
</evidence>
<accession>A0A1I4EQU3</accession>
<evidence type="ECO:0000256" key="3">
    <source>
        <dbReference type="ARBA" id="ARBA00022833"/>
    </source>
</evidence>
<keyword evidence="10" id="KW-1185">Reference proteome</keyword>
<protein>
    <submittedName>
        <fullName evidence="9">Fur family transcriptional regulator, ferric uptake regulator</fullName>
    </submittedName>
</protein>
<evidence type="ECO:0000256" key="8">
    <source>
        <dbReference type="PIRSR" id="PIRSR602481-2"/>
    </source>
</evidence>
<dbReference type="GO" id="GO:0000976">
    <property type="term" value="F:transcription cis-regulatory region binding"/>
    <property type="evidence" value="ECO:0007669"/>
    <property type="project" value="TreeGrafter"/>
</dbReference>
<dbReference type="GO" id="GO:1900376">
    <property type="term" value="P:regulation of secondary metabolite biosynthetic process"/>
    <property type="evidence" value="ECO:0007669"/>
    <property type="project" value="TreeGrafter"/>
</dbReference>
<feature type="binding site" evidence="8">
    <location>
        <position position="130"/>
    </location>
    <ligand>
        <name>Fe cation</name>
        <dbReference type="ChEBI" id="CHEBI:24875"/>
    </ligand>
</feature>
<proteinExistence type="inferred from homology"/>
<dbReference type="RefSeq" id="WP_089857998.1">
    <property type="nucleotide sequence ID" value="NZ_FOTI01000001.1"/>
</dbReference>
<feature type="binding site" evidence="8">
    <location>
        <position position="92"/>
    </location>
    <ligand>
        <name>Fe cation</name>
        <dbReference type="ChEBI" id="CHEBI:24875"/>
    </ligand>
</feature>
<organism evidence="9 10">
    <name type="scientific">Halanaerobium salsuginis</name>
    <dbReference type="NCBI Taxonomy" id="29563"/>
    <lineage>
        <taxon>Bacteria</taxon>
        <taxon>Bacillati</taxon>
        <taxon>Bacillota</taxon>
        <taxon>Clostridia</taxon>
        <taxon>Halanaerobiales</taxon>
        <taxon>Halanaerobiaceae</taxon>
        <taxon>Halanaerobium</taxon>
    </lineage>
</organism>
<dbReference type="InterPro" id="IPR036390">
    <property type="entry name" value="WH_DNA-bd_sf"/>
</dbReference>
<keyword evidence="4" id="KW-0805">Transcription regulation</keyword>
<keyword evidence="3 7" id="KW-0862">Zinc</keyword>
<dbReference type="GO" id="GO:0003700">
    <property type="term" value="F:DNA-binding transcription factor activity"/>
    <property type="evidence" value="ECO:0007669"/>
    <property type="project" value="InterPro"/>
</dbReference>
<keyword evidence="6" id="KW-0804">Transcription</keyword>
<sequence>MENLREKFKLRLAENNYKLTRQREIILETILENKQWHFTAEELFSEVRKKEKEIGMATIYRTLELMSKLDILNVLEFNDDSRKYELYLKESHHHHLICKNCGKLIEFNDQDIDYFESELEEKYNFKITEHKLRFYGYCEKCSQEIN</sequence>
<dbReference type="GO" id="GO:0045892">
    <property type="term" value="P:negative regulation of DNA-templated transcription"/>
    <property type="evidence" value="ECO:0007669"/>
    <property type="project" value="TreeGrafter"/>
</dbReference>
<feature type="binding site" evidence="7">
    <location>
        <position position="138"/>
    </location>
    <ligand>
        <name>Zn(2+)</name>
        <dbReference type="ChEBI" id="CHEBI:29105"/>
    </ligand>
</feature>
<dbReference type="STRING" id="29563.SAMN02983006_00104"/>